<comment type="cofactor">
    <cofactor evidence="1">
        <name>K(+)</name>
        <dbReference type="ChEBI" id="CHEBI:29103"/>
    </cofactor>
</comment>
<evidence type="ECO:0000256" key="15">
    <source>
        <dbReference type="NCBIfam" id="TIGR01064"/>
    </source>
</evidence>
<dbReference type="EMBL" id="JAJAGO010000020">
    <property type="protein sequence ID" value="MCT2594396.1"/>
    <property type="molecule type" value="Genomic_DNA"/>
</dbReference>
<dbReference type="InterPro" id="IPR015806">
    <property type="entry name" value="Pyrv_Knase_insert_dom_sf"/>
</dbReference>
<evidence type="ECO:0000256" key="7">
    <source>
        <dbReference type="ARBA" id="ARBA00022679"/>
    </source>
</evidence>
<keyword evidence="11" id="KW-0067">ATP-binding</keyword>
<keyword evidence="14 19" id="KW-0670">Pyruvate</keyword>
<evidence type="ECO:0000256" key="4">
    <source>
        <dbReference type="ARBA" id="ARBA00011881"/>
    </source>
</evidence>
<dbReference type="InterPro" id="IPR036918">
    <property type="entry name" value="Pyrv_Knase_C_sf"/>
</dbReference>
<gene>
    <name evidence="19" type="primary">pyk</name>
    <name evidence="19" type="ORF">LHJ74_31570</name>
</gene>
<dbReference type="Pfam" id="PF00224">
    <property type="entry name" value="PK"/>
    <property type="match status" value="1"/>
</dbReference>
<dbReference type="Pfam" id="PF02887">
    <property type="entry name" value="PK_C"/>
    <property type="match status" value="1"/>
</dbReference>
<dbReference type="Gene3D" id="3.20.20.60">
    <property type="entry name" value="Phosphoenolpyruvate-binding domains"/>
    <property type="match status" value="1"/>
</dbReference>
<evidence type="ECO:0000256" key="2">
    <source>
        <dbReference type="ARBA" id="ARBA00004997"/>
    </source>
</evidence>
<evidence type="ECO:0000259" key="17">
    <source>
        <dbReference type="Pfam" id="PF00224"/>
    </source>
</evidence>
<evidence type="ECO:0000256" key="1">
    <source>
        <dbReference type="ARBA" id="ARBA00001958"/>
    </source>
</evidence>
<evidence type="ECO:0000256" key="11">
    <source>
        <dbReference type="ARBA" id="ARBA00022840"/>
    </source>
</evidence>
<evidence type="ECO:0000256" key="14">
    <source>
        <dbReference type="ARBA" id="ARBA00023317"/>
    </source>
</evidence>
<dbReference type="InterPro" id="IPR018209">
    <property type="entry name" value="Pyrv_Knase_AS"/>
</dbReference>
<dbReference type="NCBIfam" id="NF004978">
    <property type="entry name" value="PRK06354.1"/>
    <property type="match status" value="1"/>
</dbReference>
<evidence type="ECO:0000313" key="20">
    <source>
        <dbReference type="Proteomes" id="UP001156389"/>
    </source>
</evidence>
<feature type="domain" description="Pyruvate kinase barrel" evidence="17">
    <location>
        <begin position="1"/>
        <end position="322"/>
    </location>
</feature>
<evidence type="ECO:0000256" key="13">
    <source>
        <dbReference type="ARBA" id="ARBA00023152"/>
    </source>
</evidence>
<evidence type="ECO:0000256" key="3">
    <source>
        <dbReference type="ARBA" id="ARBA00008663"/>
    </source>
</evidence>
<dbReference type="Gene3D" id="2.40.33.10">
    <property type="entry name" value="PK beta-barrel domain-like"/>
    <property type="match status" value="1"/>
</dbReference>
<comment type="catalytic activity">
    <reaction evidence="16">
        <text>pyruvate + ATP = phosphoenolpyruvate + ADP + H(+)</text>
        <dbReference type="Rhea" id="RHEA:18157"/>
        <dbReference type="ChEBI" id="CHEBI:15361"/>
        <dbReference type="ChEBI" id="CHEBI:15378"/>
        <dbReference type="ChEBI" id="CHEBI:30616"/>
        <dbReference type="ChEBI" id="CHEBI:58702"/>
        <dbReference type="ChEBI" id="CHEBI:456216"/>
        <dbReference type="EC" id="2.7.1.40"/>
    </reaction>
</comment>
<dbReference type="Gene3D" id="3.40.1380.20">
    <property type="entry name" value="Pyruvate kinase, C-terminal domain"/>
    <property type="match status" value="1"/>
</dbReference>
<dbReference type="InterPro" id="IPR015813">
    <property type="entry name" value="Pyrv/PenolPyrv_kinase-like_dom"/>
</dbReference>
<comment type="subunit">
    <text evidence="4">Homotetramer.</text>
</comment>
<dbReference type="SUPFAM" id="SSF50800">
    <property type="entry name" value="PK beta-barrel domain-like"/>
    <property type="match status" value="1"/>
</dbReference>
<feature type="domain" description="Pyruvate kinase C-terminal" evidence="18">
    <location>
        <begin position="356"/>
        <end position="468"/>
    </location>
</feature>
<evidence type="ECO:0000256" key="9">
    <source>
        <dbReference type="ARBA" id="ARBA00022741"/>
    </source>
</evidence>
<dbReference type="InterPro" id="IPR001697">
    <property type="entry name" value="Pyr_Knase"/>
</dbReference>
<keyword evidence="7 16" id="KW-0808">Transferase</keyword>
<dbReference type="InterPro" id="IPR040442">
    <property type="entry name" value="Pyrv_kinase-like_dom_sf"/>
</dbReference>
<comment type="caution">
    <text evidence="19">The sequence shown here is derived from an EMBL/GenBank/DDBJ whole genome shotgun (WGS) entry which is preliminary data.</text>
</comment>
<sequence>MRRAKIVSTLGPATDSFEQIKALVEAGMDVARLNLSHGTHTEHEARYERVRRASEETGRSVGVLADLQGPKIRLGRFREGPVLLERGDEFAITVQEMEGDRTCCGTTYDGLASDVTPGERILVDDGRVTLEVEAVEGPLVRTRVIEGGMVSDHKGLNLPGVAVSVPALSEKDVEDLRWALRMGADLIALSFVRSGDDIREVHRVMKEEGRRIPVIAKIEKPQAVANLESIVDAFDGLMVARGDLGVEMPLEAVPMVQKRAVKLAKRMAKPVIVATQMLESMIDASRPTRAEASDVANAVMDGTDAVMLSGETSVGHYPVETVRTMSRIVTAAEEDMLAKGLPGLTERSKPRTQGGAVARAAAEMGDFLGARFLVAFTQSGDTVRRLARYRSPIPVLAFTPDAATRSQLNLTWGVETFLGPTVQTTDEMIDQVDEQLLKIGRCEKGDIVVITAGSPPGVPGTTNLVHVHHIGEDDSRR</sequence>
<proteinExistence type="inferred from homology"/>
<dbReference type="PANTHER" id="PTHR11817">
    <property type="entry name" value="PYRUVATE KINASE"/>
    <property type="match status" value="1"/>
</dbReference>
<keyword evidence="8" id="KW-0479">Metal-binding</keyword>
<evidence type="ECO:0000256" key="5">
    <source>
        <dbReference type="ARBA" id="ARBA00012142"/>
    </source>
</evidence>
<dbReference type="GO" id="GO:0004743">
    <property type="term" value="F:pyruvate kinase activity"/>
    <property type="evidence" value="ECO:0007669"/>
    <property type="project" value="UniProtKB-EC"/>
</dbReference>
<evidence type="ECO:0000256" key="12">
    <source>
        <dbReference type="ARBA" id="ARBA00022842"/>
    </source>
</evidence>
<accession>A0ABT2K2J9</accession>
<dbReference type="PRINTS" id="PR01050">
    <property type="entry name" value="PYRUVTKNASE"/>
</dbReference>
<reference evidence="19 20" key="1">
    <citation type="submission" date="2021-10" db="EMBL/GenBank/DDBJ databases">
        <title>Streptomyces gossypii sp. nov., isolated from soil collected from cotton field.</title>
        <authorList>
            <person name="Ge X."/>
            <person name="Chen X."/>
            <person name="Liu W."/>
        </authorList>
    </citation>
    <scope>NUCLEOTIDE SEQUENCE [LARGE SCALE GENOMIC DNA]</scope>
    <source>
        <strain evidence="19 20">N2-109</strain>
    </source>
</reference>
<dbReference type="InterPro" id="IPR011037">
    <property type="entry name" value="Pyrv_Knase-like_insert_dom_sf"/>
</dbReference>
<comment type="pathway">
    <text evidence="2 16">Carbohydrate degradation; glycolysis; pyruvate from D-glyceraldehyde 3-phosphate: step 5/5.</text>
</comment>
<evidence type="ECO:0000259" key="18">
    <source>
        <dbReference type="Pfam" id="PF02887"/>
    </source>
</evidence>
<keyword evidence="10 16" id="KW-0418">Kinase</keyword>
<evidence type="ECO:0000256" key="10">
    <source>
        <dbReference type="ARBA" id="ARBA00022777"/>
    </source>
</evidence>
<keyword evidence="13 16" id="KW-0324">Glycolysis</keyword>
<dbReference type="NCBIfam" id="NF004491">
    <property type="entry name" value="PRK05826.1"/>
    <property type="match status" value="1"/>
</dbReference>
<evidence type="ECO:0000256" key="8">
    <source>
        <dbReference type="ARBA" id="ARBA00022723"/>
    </source>
</evidence>
<dbReference type="SUPFAM" id="SSF52935">
    <property type="entry name" value="PK C-terminal domain-like"/>
    <property type="match status" value="1"/>
</dbReference>
<evidence type="ECO:0000313" key="19">
    <source>
        <dbReference type="EMBL" id="MCT2594396.1"/>
    </source>
</evidence>
<dbReference type="RefSeq" id="WP_260221727.1">
    <property type="nucleotide sequence ID" value="NZ_JAJAGO010000020.1"/>
</dbReference>
<keyword evidence="9" id="KW-0547">Nucleotide-binding</keyword>
<keyword evidence="20" id="KW-1185">Reference proteome</keyword>
<name>A0ABT2K2J9_9ACTN</name>
<dbReference type="InterPro" id="IPR015793">
    <property type="entry name" value="Pyrv_Knase_brl"/>
</dbReference>
<dbReference type="NCBIfam" id="NF004886">
    <property type="entry name" value="PRK06247.1"/>
    <property type="match status" value="1"/>
</dbReference>
<dbReference type="EC" id="2.7.1.40" evidence="5 15"/>
<keyword evidence="12 16" id="KW-0460">Magnesium</keyword>
<dbReference type="Proteomes" id="UP001156389">
    <property type="component" value="Unassembled WGS sequence"/>
</dbReference>
<dbReference type="NCBIfam" id="TIGR01064">
    <property type="entry name" value="pyruv_kin"/>
    <property type="match status" value="1"/>
</dbReference>
<dbReference type="PROSITE" id="PS00110">
    <property type="entry name" value="PYRUVATE_KINASE"/>
    <property type="match status" value="1"/>
</dbReference>
<protein>
    <recommendedName>
        <fullName evidence="6 15">Pyruvate kinase</fullName>
        <ecNumber evidence="5 15">2.7.1.40</ecNumber>
    </recommendedName>
</protein>
<organism evidence="19 20">
    <name type="scientific">Streptomyces gossypii</name>
    <dbReference type="NCBI Taxonomy" id="2883101"/>
    <lineage>
        <taxon>Bacteria</taxon>
        <taxon>Bacillati</taxon>
        <taxon>Actinomycetota</taxon>
        <taxon>Actinomycetes</taxon>
        <taxon>Kitasatosporales</taxon>
        <taxon>Streptomycetaceae</taxon>
        <taxon>Streptomyces</taxon>
    </lineage>
</organism>
<comment type="similarity">
    <text evidence="3 16">Belongs to the pyruvate kinase family.</text>
</comment>
<evidence type="ECO:0000256" key="6">
    <source>
        <dbReference type="ARBA" id="ARBA00018587"/>
    </source>
</evidence>
<dbReference type="GO" id="GO:0016301">
    <property type="term" value="F:kinase activity"/>
    <property type="evidence" value="ECO:0007669"/>
    <property type="project" value="UniProtKB-KW"/>
</dbReference>
<dbReference type="SUPFAM" id="SSF51621">
    <property type="entry name" value="Phosphoenolpyruvate/pyruvate domain"/>
    <property type="match status" value="1"/>
</dbReference>
<evidence type="ECO:0000256" key="16">
    <source>
        <dbReference type="RuleBase" id="RU000504"/>
    </source>
</evidence>
<dbReference type="InterPro" id="IPR015795">
    <property type="entry name" value="Pyrv_Knase_C"/>
</dbReference>